<name>A0A444ZMY1_ARAHY</name>
<protein>
    <submittedName>
        <fullName evidence="2">Uncharacterized protein</fullName>
    </submittedName>
</protein>
<dbReference type="Proteomes" id="UP000289738">
    <property type="component" value="Chromosome B04"/>
</dbReference>
<organism evidence="2 3">
    <name type="scientific">Arachis hypogaea</name>
    <name type="common">Peanut</name>
    <dbReference type="NCBI Taxonomy" id="3818"/>
    <lineage>
        <taxon>Eukaryota</taxon>
        <taxon>Viridiplantae</taxon>
        <taxon>Streptophyta</taxon>
        <taxon>Embryophyta</taxon>
        <taxon>Tracheophyta</taxon>
        <taxon>Spermatophyta</taxon>
        <taxon>Magnoliopsida</taxon>
        <taxon>eudicotyledons</taxon>
        <taxon>Gunneridae</taxon>
        <taxon>Pentapetalae</taxon>
        <taxon>rosids</taxon>
        <taxon>fabids</taxon>
        <taxon>Fabales</taxon>
        <taxon>Fabaceae</taxon>
        <taxon>Papilionoideae</taxon>
        <taxon>50 kb inversion clade</taxon>
        <taxon>dalbergioids sensu lato</taxon>
        <taxon>Dalbergieae</taxon>
        <taxon>Pterocarpus clade</taxon>
        <taxon>Arachis</taxon>
    </lineage>
</organism>
<evidence type="ECO:0000313" key="3">
    <source>
        <dbReference type="Proteomes" id="UP000289738"/>
    </source>
</evidence>
<dbReference type="EMBL" id="SDMP01000014">
    <property type="protein sequence ID" value="RYR15547.1"/>
    <property type="molecule type" value="Genomic_DNA"/>
</dbReference>
<gene>
    <name evidence="2" type="ORF">Ahy_B04g072355</name>
</gene>
<dbReference type="AlphaFoldDB" id="A0A444ZMY1"/>
<feature type="region of interest" description="Disordered" evidence="1">
    <location>
        <begin position="60"/>
        <end position="81"/>
    </location>
</feature>
<proteinExistence type="predicted"/>
<reference evidence="2 3" key="1">
    <citation type="submission" date="2019-01" db="EMBL/GenBank/DDBJ databases">
        <title>Sequencing of cultivated peanut Arachis hypogaea provides insights into genome evolution and oil improvement.</title>
        <authorList>
            <person name="Chen X."/>
        </authorList>
    </citation>
    <scope>NUCLEOTIDE SEQUENCE [LARGE SCALE GENOMIC DNA]</scope>
    <source>
        <strain evidence="3">cv. Fuhuasheng</strain>
        <tissue evidence="2">Leaves</tissue>
    </source>
</reference>
<comment type="caution">
    <text evidence="2">The sequence shown here is derived from an EMBL/GenBank/DDBJ whole genome shotgun (WGS) entry which is preliminary data.</text>
</comment>
<accession>A0A444ZMY1</accession>
<evidence type="ECO:0000256" key="1">
    <source>
        <dbReference type="SAM" id="MobiDB-lite"/>
    </source>
</evidence>
<feature type="compositionally biased region" description="Polar residues" evidence="1">
    <location>
        <begin position="71"/>
        <end position="81"/>
    </location>
</feature>
<keyword evidence="3" id="KW-1185">Reference proteome</keyword>
<evidence type="ECO:0000313" key="2">
    <source>
        <dbReference type="EMBL" id="RYR15547.1"/>
    </source>
</evidence>
<sequence>MRKQSYDPIYFDIFENYSKWILEDSPSFLTLEEVDALRNDPANTSLQLALDDLDQLNLKDDRNDDRANNNFVKNTNQNETN</sequence>